<evidence type="ECO:0000256" key="1">
    <source>
        <dbReference type="SAM" id="Phobius"/>
    </source>
</evidence>
<dbReference type="eggNOG" id="COG2244">
    <property type="taxonomic scope" value="Bacteria"/>
</dbReference>
<evidence type="ECO:0000313" key="3">
    <source>
        <dbReference type="Proteomes" id="UP000009309"/>
    </source>
</evidence>
<dbReference type="STRING" id="1185876.BN8_02618"/>
<keyword evidence="1" id="KW-0812">Transmembrane</keyword>
<organism evidence="2 3">
    <name type="scientific">Fibrisoma limi BUZ 3</name>
    <dbReference type="NCBI Taxonomy" id="1185876"/>
    <lineage>
        <taxon>Bacteria</taxon>
        <taxon>Pseudomonadati</taxon>
        <taxon>Bacteroidota</taxon>
        <taxon>Cytophagia</taxon>
        <taxon>Cytophagales</taxon>
        <taxon>Spirosomataceae</taxon>
        <taxon>Fibrisoma</taxon>
    </lineage>
</organism>
<feature type="transmembrane region" description="Helical" evidence="1">
    <location>
        <begin position="88"/>
        <end position="106"/>
    </location>
</feature>
<feature type="transmembrane region" description="Helical" evidence="1">
    <location>
        <begin position="47"/>
        <end position="67"/>
    </location>
</feature>
<keyword evidence="1" id="KW-0472">Membrane</keyword>
<feature type="transmembrane region" description="Helical" evidence="1">
    <location>
        <begin position="140"/>
        <end position="159"/>
    </location>
</feature>
<evidence type="ECO:0000313" key="2">
    <source>
        <dbReference type="EMBL" id="CCH53517.1"/>
    </source>
</evidence>
<keyword evidence="3" id="KW-1185">Reference proteome</keyword>
<protein>
    <recommendedName>
        <fullName evidence="4">Polysaccharide biosynthesis protein</fullName>
    </recommendedName>
</protein>
<feature type="transmembrane region" description="Helical" evidence="1">
    <location>
        <begin position="20"/>
        <end position="41"/>
    </location>
</feature>
<feature type="transmembrane region" description="Helical" evidence="1">
    <location>
        <begin position="112"/>
        <end position="128"/>
    </location>
</feature>
<accession>I2GHZ2</accession>
<evidence type="ECO:0008006" key="4">
    <source>
        <dbReference type="Google" id="ProtNLM"/>
    </source>
</evidence>
<name>I2GHZ2_9BACT</name>
<reference evidence="2 3" key="1">
    <citation type="journal article" date="2012" name="J. Bacteriol.">
        <title>Genome Sequence of the Filamentous Bacterium Fibrisoma limi BUZ 3T.</title>
        <authorList>
            <person name="Filippini M."/>
            <person name="Qi W."/>
            <person name="Jaenicke S."/>
            <person name="Goesmann A."/>
            <person name="Smits T.H."/>
            <person name="Bagheri H.C."/>
        </authorList>
    </citation>
    <scope>NUCLEOTIDE SEQUENCE [LARGE SCALE GENOMIC DNA]</scope>
    <source>
        <strain evidence="3">BUZ 3T</strain>
    </source>
</reference>
<dbReference type="EMBL" id="CAIT01000006">
    <property type="protein sequence ID" value="CCH53517.1"/>
    <property type="molecule type" value="Genomic_DNA"/>
</dbReference>
<gene>
    <name evidence="2" type="ORF">BN8_02618</name>
</gene>
<dbReference type="Proteomes" id="UP000009309">
    <property type="component" value="Unassembled WGS sequence"/>
</dbReference>
<sequence>MSINNYIMSSLLKKGGVAILDQVLFSGSNFLLNIYLVKLLIPADYGLFGTLYSIYILICIVFTSIFLEPYIYYKNTMDDTHNYTKLYSSYYNLLLLFSIFITAVGLLLTSYILIYFSFIIITCVIYFYKRHFLAILSPKYSLKISMSYCFFLILGLYMLEKFFDKNLLNSFLVLNISSFICISPVIFFNPNFRTLLYKVDECKEFLSVLYKQKNTLFIVSLQGYYHGFQAIYTLYFCQYFIQKN</sequence>
<feature type="transmembrane region" description="Helical" evidence="1">
    <location>
        <begin position="171"/>
        <end position="188"/>
    </location>
</feature>
<keyword evidence="1" id="KW-1133">Transmembrane helix</keyword>
<comment type="caution">
    <text evidence="2">The sequence shown here is derived from an EMBL/GenBank/DDBJ whole genome shotgun (WGS) entry which is preliminary data.</text>
</comment>
<proteinExistence type="predicted"/>
<dbReference type="AlphaFoldDB" id="I2GHZ2"/>